<dbReference type="InterPro" id="IPR036249">
    <property type="entry name" value="Thioredoxin-like_sf"/>
</dbReference>
<dbReference type="PROSITE" id="PS51352">
    <property type="entry name" value="THIOREDOXIN_2"/>
    <property type="match status" value="1"/>
</dbReference>
<feature type="domain" description="Thioredoxin" evidence="1">
    <location>
        <begin position="1"/>
        <end position="58"/>
    </location>
</feature>
<reference evidence="2 3" key="1">
    <citation type="journal article" date="2020" name="Biotechnol. Biofuels">
        <title>New insights from the biogas microbiome by comprehensive genome-resolved metagenomics of nearly 1600 species originating from multiple anaerobic digesters.</title>
        <authorList>
            <person name="Campanaro S."/>
            <person name="Treu L."/>
            <person name="Rodriguez-R L.M."/>
            <person name="Kovalovszki A."/>
            <person name="Ziels R.M."/>
            <person name="Maus I."/>
            <person name="Zhu X."/>
            <person name="Kougias P.G."/>
            <person name="Basile A."/>
            <person name="Luo G."/>
            <person name="Schluter A."/>
            <person name="Konstantinidis K.T."/>
            <person name="Angelidaki I."/>
        </authorList>
    </citation>
    <scope>NUCLEOTIDE SEQUENCE [LARGE SCALE GENOMIC DNA]</scope>
    <source>
        <strain evidence="2">AS19jrsBPTG_9</strain>
    </source>
</reference>
<dbReference type="AlphaFoldDB" id="A0A847VDU1"/>
<dbReference type="CDD" id="cd02947">
    <property type="entry name" value="TRX_family"/>
    <property type="match status" value="1"/>
</dbReference>
<evidence type="ECO:0000259" key="1">
    <source>
        <dbReference type="PROSITE" id="PS51352"/>
    </source>
</evidence>
<dbReference type="GO" id="GO:0045454">
    <property type="term" value="P:cell redox homeostasis"/>
    <property type="evidence" value="ECO:0007669"/>
    <property type="project" value="TreeGrafter"/>
</dbReference>
<dbReference type="PROSITE" id="PS00194">
    <property type="entry name" value="THIOREDOXIN_1"/>
    <property type="match status" value="1"/>
</dbReference>
<dbReference type="SUPFAM" id="SSF52833">
    <property type="entry name" value="Thioredoxin-like"/>
    <property type="match status" value="1"/>
</dbReference>
<evidence type="ECO:0000313" key="3">
    <source>
        <dbReference type="Proteomes" id="UP000564033"/>
    </source>
</evidence>
<dbReference type="PANTHER" id="PTHR43601">
    <property type="entry name" value="THIOREDOXIN, MITOCHONDRIAL"/>
    <property type="match status" value="1"/>
</dbReference>
<sequence length="58" mass="6671">MIVELTDSDFQKEVLDYKGLVLVDFWAPWCGPCRVLGPIIEELANEREDVKVCKMNVD</sequence>
<name>A0A847VDU1_9BACT</name>
<feature type="non-terminal residue" evidence="2">
    <location>
        <position position="58"/>
    </location>
</feature>
<dbReference type="Proteomes" id="UP000564033">
    <property type="component" value="Unassembled WGS sequence"/>
</dbReference>
<comment type="caution">
    <text evidence="2">The sequence shown here is derived from an EMBL/GenBank/DDBJ whole genome shotgun (WGS) entry which is preliminary data.</text>
</comment>
<evidence type="ECO:0000313" key="2">
    <source>
        <dbReference type="EMBL" id="NLZ24669.1"/>
    </source>
</evidence>
<proteinExistence type="predicted"/>
<organism evidence="2 3">
    <name type="scientific">Candidatus Dojkabacteria bacterium</name>
    <dbReference type="NCBI Taxonomy" id="2099670"/>
    <lineage>
        <taxon>Bacteria</taxon>
        <taxon>Candidatus Dojkabacteria</taxon>
    </lineage>
</organism>
<accession>A0A847VDU1</accession>
<dbReference type="Pfam" id="PF00085">
    <property type="entry name" value="Thioredoxin"/>
    <property type="match status" value="1"/>
</dbReference>
<dbReference type="InterPro" id="IPR013766">
    <property type="entry name" value="Thioredoxin_domain"/>
</dbReference>
<dbReference type="Gene3D" id="3.40.30.10">
    <property type="entry name" value="Glutaredoxin"/>
    <property type="match status" value="1"/>
</dbReference>
<gene>
    <name evidence="2" type="ORF">GX888_02935</name>
</gene>
<dbReference type="InterPro" id="IPR017937">
    <property type="entry name" value="Thioredoxin_CS"/>
</dbReference>
<dbReference type="EMBL" id="JAAZIL010000073">
    <property type="protein sequence ID" value="NLZ24669.1"/>
    <property type="molecule type" value="Genomic_DNA"/>
</dbReference>
<protein>
    <submittedName>
        <fullName evidence="2">Thiol reductase thioredoxin</fullName>
    </submittedName>
</protein>
<dbReference type="PANTHER" id="PTHR43601:SF3">
    <property type="entry name" value="THIOREDOXIN, MITOCHONDRIAL"/>
    <property type="match status" value="1"/>
</dbReference>